<proteinExistence type="predicted"/>
<gene>
    <name evidence="1" type="ORF">SVIM_LOCUS291206</name>
</gene>
<dbReference type="EMBL" id="CAADRP010001636">
    <property type="protein sequence ID" value="VFU46069.1"/>
    <property type="molecule type" value="Genomic_DNA"/>
</dbReference>
<organism evidence="1">
    <name type="scientific">Salix viminalis</name>
    <name type="common">Common osier</name>
    <name type="synonym">Basket willow</name>
    <dbReference type="NCBI Taxonomy" id="40686"/>
    <lineage>
        <taxon>Eukaryota</taxon>
        <taxon>Viridiplantae</taxon>
        <taxon>Streptophyta</taxon>
        <taxon>Embryophyta</taxon>
        <taxon>Tracheophyta</taxon>
        <taxon>Spermatophyta</taxon>
        <taxon>Magnoliopsida</taxon>
        <taxon>eudicotyledons</taxon>
        <taxon>Gunneridae</taxon>
        <taxon>Pentapetalae</taxon>
        <taxon>rosids</taxon>
        <taxon>fabids</taxon>
        <taxon>Malpighiales</taxon>
        <taxon>Salicaceae</taxon>
        <taxon>Saliceae</taxon>
        <taxon>Salix</taxon>
    </lineage>
</organism>
<reference evidence="1" key="1">
    <citation type="submission" date="2019-03" db="EMBL/GenBank/DDBJ databases">
        <authorList>
            <person name="Mank J."/>
            <person name="Almeida P."/>
        </authorList>
    </citation>
    <scope>NUCLEOTIDE SEQUENCE</scope>
    <source>
        <strain evidence="1">78183</strain>
    </source>
</reference>
<dbReference type="AlphaFoldDB" id="A0A6N2M0F9"/>
<evidence type="ECO:0000313" key="1">
    <source>
        <dbReference type="EMBL" id="VFU46069.1"/>
    </source>
</evidence>
<accession>A0A6N2M0F9</accession>
<sequence>MKIEYGNNDEEDRFFAGAWGGNGEDFSTLLLKGKRSSFVIEEERCFRPVRLEAPSLFLLRGLGSKSNNSSTKASLITKSKETLVLWNLHFAIIQKSVNPQSKNIIVPYPRILFDFIPDSVKIITSLNQGVMLCYIYYTPQYYVYKITAKQ</sequence>
<name>A0A6N2M0F9_SALVM</name>
<protein>
    <submittedName>
        <fullName evidence="1">Uncharacterized protein</fullName>
    </submittedName>
</protein>